<dbReference type="AlphaFoldDB" id="A0A918H466"/>
<comment type="caution">
    <text evidence="1">The sequence shown here is derived from an EMBL/GenBank/DDBJ whole genome shotgun (WGS) entry which is preliminary data.</text>
</comment>
<dbReference type="Proteomes" id="UP000619486">
    <property type="component" value="Unassembled WGS sequence"/>
</dbReference>
<evidence type="ECO:0000313" key="1">
    <source>
        <dbReference type="EMBL" id="GGT32059.1"/>
    </source>
</evidence>
<gene>
    <name evidence="1" type="ORF">GCM10014713_27120</name>
</gene>
<name>A0A918H466_9ACTN</name>
<sequence length="135" mass="14393">MSSAPSTFPDVEAIVVDLLSDRPELAGAIVDETPPAGFNGTQRAVIVSRRGGAWIDDLHIDRPMIELEVYGPDKTAAHVLANAARAVLLQSAGTVFGTSVITDVAEADGPRWLPDYVYTAANRYLCVIQLSVRTG</sequence>
<evidence type="ECO:0008006" key="3">
    <source>
        <dbReference type="Google" id="ProtNLM"/>
    </source>
</evidence>
<proteinExistence type="predicted"/>
<protein>
    <recommendedName>
        <fullName evidence="3">Tail terminator</fullName>
    </recommendedName>
</protein>
<organism evidence="1 2">
    <name type="scientific">Streptomyces purpureus</name>
    <dbReference type="NCBI Taxonomy" id="1951"/>
    <lineage>
        <taxon>Bacteria</taxon>
        <taxon>Bacillati</taxon>
        <taxon>Actinomycetota</taxon>
        <taxon>Actinomycetes</taxon>
        <taxon>Kitasatosporales</taxon>
        <taxon>Streptomycetaceae</taxon>
        <taxon>Streptomyces</taxon>
    </lineage>
</organism>
<accession>A0A918H466</accession>
<reference evidence="1" key="2">
    <citation type="submission" date="2020-09" db="EMBL/GenBank/DDBJ databases">
        <authorList>
            <person name="Sun Q."/>
            <person name="Ohkuma M."/>
        </authorList>
    </citation>
    <scope>NUCLEOTIDE SEQUENCE</scope>
    <source>
        <strain evidence="1">JCM 3172</strain>
    </source>
</reference>
<evidence type="ECO:0000313" key="2">
    <source>
        <dbReference type="Proteomes" id="UP000619486"/>
    </source>
</evidence>
<reference evidence="1" key="1">
    <citation type="journal article" date="2014" name="Int. J. Syst. Evol. Microbiol.">
        <title>Complete genome sequence of Corynebacterium casei LMG S-19264T (=DSM 44701T), isolated from a smear-ripened cheese.</title>
        <authorList>
            <consortium name="US DOE Joint Genome Institute (JGI-PGF)"/>
            <person name="Walter F."/>
            <person name="Albersmeier A."/>
            <person name="Kalinowski J."/>
            <person name="Ruckert C."/>
        </authorList>
    </citation>
    <scope>NUCLEOTIDE SEQUENCE</scope>
    <source>
        <strain evidence="1">JCM 3172</strain>
    </source>
</reference>
<dbReference type="RefSeq" id="WP_019888732.1">
    <property type="nucleotide sequence ID" value="NZ_BMQQ01000008.1"/>
</dbReference>
<dbReference type="EMBL" id="BMQQ01000008">
    <property type="protein sequence ID" value="GGT32059.1"/>
    <property type="molecule type" value="Genomic_DNA"/>
</dbReference>
<keyword evidence="2" id="KW-1185">Reference proteome</keyword>